<dbReference type="Gene3D" id="3.40.50.410">
    <property type="entry name" value="von Willebrand factor, type A domain"/>
    <property type="match status" value="1"/>
</dbReference>
<dbReference type="AlphaFoldDB" id="A0A7X0HLE5"/>
<evidence type="ECO:0008006" key="3">
    <source>
        <dbReference type="Google" id="ProtNLM"/>
    </source>
</evidence>
<keyword evidence="2" id="KW-1185">Reference proteome</keyword>
<comment type="caution">
    <text evidence="1">The sequence shown here is derived from an EMBL/GenBank/DDBJ whole genome shotgun (WGS) entry which is preliminary data.</text>
</comment>
<reference evidence="1 2" key="1">
    <citation type="submission" date="2020-08" db="EMBL/GenBank/DDBJ databases">
        <title>Genomic Encyclopedia of Type Strains, Phase IV (KMG-IV): sequencing the most valuable type-strain genomes for metagenomic binning, comparative biology and taxonomic classification.</title>
        <authorList>
            <person name="Goeker M."/>
        </authorList>
    </citation>
    <scope>NUCLEOTIDE SEQUENCE [LARGE SCALE GENOMIC DNA]</scope>
    <source>
        <strain evidence="1 2">DSM 40141</strain>
    </source>
</reference>
<proteinExistence type="predicted"/>
<protein>
    <recommendedName>
        <fullName evidence="3">VWFA domain-containing protein</fullName>
    </recommendedName>
</protein>
<gene>
    <name evidence="1" type="ORF">HNQ79_004800</name>
</gene>
<dbReference type="Gene3D" id="2.60.40.3670">
    <property type="match status" value="1"/>
</dbReference>
<organism evidence="1 2">
    <name type="scientific">Streptomyces candidus</name>
    <dbReference type="NCBI Taxonomy" id="67283"/>
    <lineage>
        <taxon>Bacteria</taxon>
        <taxon>Bacillati</taxon>
        <taxon>Actinomycetota</taxon>
        <taxon>Actinomycetes</taxon>
        <taxon>Kitasatosporales</taxon>
        <taxon>Streptomycetaceae</taxon>
        <taxon>Streptomyces</taxon>
    </lineage>
</organism>
<sequence>MGTPAAAPGLTFDLHVETRRERTPRPGTVVKAVLQAEARAVGADPTGELPATDLAVALAVDLAPDRDPGPREALADTLLALPDGASFALIGTGGGYPFEGGWAVADAETRGEAAFTAVSRKPYRTPGAQGAQDTGLAGLLAAARTRFAARPLPVRHLLLFSDGTAPVGPLDDEIARCAGEFTCDVLAVSGSWDPLALVTVARNLYGERGLAPEAFAPYATSLIAARRRIRSPGLTLELTLRTGVRLIELQETGGQLLSTAVRPDPGRPGRYQLPTHQWDVGRREYLLQLGVDADTEPLGVDLQLASAALGDAVAPVVVRWETRPRSLSAEERVGTDDNLTVTLADALGRLRQELDRGQLAAHRNRRDSAERHLGAAVQLAHQLGISWPLDRVRTIADIDDAARGIVRLHQSYDQDRLRADILTGGDAGTAQDLLRDYAHGVERRCPRPGCRRPAGLPAAYCITCGEPLR</sequence>
<dbReference type="EMBL" id="JACHEM010000013">
    <property type="protein sequence ID" value="MBB6438293.1"/>
    <property type="molecule type" value="Genomic_DNA"/>
</dbReference>
<evidence type="ECO:0000313" key="2">
    <source>
        <dbReference type="Proteomes" id="UP000540423"/>
    </source>
</evidence>
<dbReference type="Gene3D" id="1.20.120.1690">
    <property type="match status" value="1"/>
</dbReference>
<dbReference type="RefSeq" id="WP_185034316.1">
    <property type="nucleotide sequence ID" value="NZ_BNBN01000011.1"/>
</dbReference>
<dbReference type="Proteomes" id="UP000540423">
    <property type="component" value="Unassembled WGS sequence"/>
</dbReference>
<name>A0A7X0HLE5_9ACTN</name>
<accession>A0A7X0HLE5</accession>
<evidence type="ECO:0000313" key="1">
    <source>
        <dbReference type="EMBL" id="MBB6438293.1"/>
    </source>
</evidence>
<dbReference type="InterPro" id="IPR036465">
    <property type="entry name" value="vWFA_dom_sf"/>
</dbReference>